<name>A0A226DVB3_FOLCA</name>
<feature type="transmembrane region" description="Helical" evidence="1">
    <location>
        <begin position="282"/>
        <end position="298"/>
    </location>
</feature>
<gene>
    <name evidence="2" type="ORF">Fcan01_16241</name>
</gene>
<sequence length="505" mass="58508">MCENFPNFSFDPNCLLFSGSTIDKNSLNVSTLPDTQVFHETTIIFAHINGIPVKPLLLNYSRYRDEFPSWRLNCAQILVFSRTRNIVQYYDEIVNWGNRNNVVIYATLTLGSLKAFMQSKFRNFVSTMRIPIYVIILQFAGEENTDNVVIYAALFSPTQGFQHWEEFPSAGGKLFPSPGELTSLRRMENYNHENHRLPLKLVWRVCSITVGLEEVKFYIFDDKKNPTMSSVLIWHFFTIVDEYVWLVCFLVSFILGVTRLGEFTDLCVAFVRQGMRKRKKSLAAVLAILGITILSSWYDAYITCQITKPLEKYVIGTISEIFNEFGFKFHSAHLNRDVEMFRMSLRRLDGISPNLTKFYEISGAAIFADDIAFEPTSDHIQLVLYFLKSNYPNVTCNIVKEIFYKRNVVWEFRYFGGNQLLAVLQTLSSNGIFKLYENLWKFVDQRHAREHPIIKSTAIGTFQNLLVAFQLYLVCIIATGFSFIIEYGVGYRIKRSLIVMKFTYV</sequence>
<keyword evidence="1" id="KW-0472">Membrane</keyword>
<evidence type="ECO:0000313" key="3">
    <source>
        <dbReference type="Proteomes" id="UP000198287"/>
    </source>
</evidence>
<proteinExistence type="predicted"/>
<keyword evidence="1" id="KW-0812">Transmembrane</keyword>
<evidence type="ECO:0000313" key="2">
    <source>
        <dbReference type="EMBL" id="OXA48754.1"/>
    </source>
</evidence>
<accession>A0A226DVB3</accession>
<evidence type="ECO:0000256" key="1">
    <source>
        <dbReference type="SAM" id="Phobius"/>
    </source>
</evidence>
<keyword evidence="3" id="KW-1185">Reference proteome</keyword>
<feature type="transmembrane region" description="Helical" evidence="1">
    <location>
        <begin position="465"/>
        <end position="485"/>
    </location>
</feature>
<keyword evidence="1" id="KW-1133">Transmembrane helix</keyword>
<protein>
    <submittedName>
        <fullName evidence="2">Uncharacterized protein</fullName>
    </submittedName>
</protein>
<comment type="caution">
    <text evidence="2">The sequence shown here is derived from an EMBL/GenBank/DDBJ whole genome shotgun (WGS) entry which is preliminary data.</text>
</comment>
<feature type="transmembrane region" description="Helical" evidence="1">
    <location>
        <begin position="243"/>
        <end position="261"/>
    </location>
</feature>
<organism evidence="2 3">
    <name type="scientific">Folsomia candida</name>
    <name type="common">Springtail</name>
    <dbReference type="NCBI Taxonomy" id="158441"/>
    <lineage>
        <taxon>Eukaryota</taxon>
        <taxon>Metazoa</taxon>
        <taxon>Ecdysozoa</taxon>
        <taxon>Arthropoda</taxon>
        <taxon>Hexapoda</taxon>
        <taxon>Collembola</taxon>
        <taxon>Entomobryomorpha</taxon>
        <taxon>Isotomoidea</taxon>
        <taxon>Isotomidae</taxon>
        <taxon>Proisotominae</taxon>
        <taxon>Folsomia</taxon>
    </lineage>
</organism>
<reference evidence="2 3" key="1">
    <citation type="submission" date="2015-12" db="EMBL/GenBank/DDBJ databases">
        <title>The genome of Folsomia candida.</title>
        <authorList>
            <person name="Faddeeva A."/>
            <person name="Derks M.F."/>
            <person name="Anvar Y."/>
            <person name="Smit S."/>
            <person name="Van Straalen N."/>
            <person name="Roelofs D."/>
        </authorList>
    </citation>
    <scope>NUCLEOTIDE SEQUENCE [LARGE SCALE GENOMIC DNA]</scope>
    <source>
        <strain evidence="2 3">VU population</strain>
        <tissue evidence="2">Whole body</tissue>
    </source>
</reference>
<dbReference type="EMBL" id="LNIX01000011">
    <property type="protein sequence ID" value="OXA48754.1"/>
    <property type="molecule type" value="Genomic_DNA"/>
</dbReference>
<dbReference type="Proteomes" id="UP000198287">
    <property type="component" value="Unassembled WGS sequence"/>
</dbReference>
<dbReference type="AlphaFoldDB" id="A0A226DVB3"/>